<protein>
    <submittedName>
        <fullName evidence="1">Uncharacterized protein</fullName>
    </submittedName>
</protein>
<organism evidence="1 2">
    <name type="scientific">Rangifer tarandus platyrhynchus</name>
    <name type="common">Svalbard reindeer</name>
    <dbReference type="NCBI Taxonomy" id="3082113"/>
    <lineage>
        <taxon>Eukaryota</taxon>
        <taxon>Metazoa</taxon>
        <taxon>Chordata</taxon>
        <taxon>Craniata</taxon>
        <taxon>Vertebrata</taxon>
        <taxon>Euteleostomi</taxon>
        <taxon>Mammalia</taxon>
        <taxon>Eutheria</taxon>
        <taxon>Laurasiatheria</taxon>
        <taxon>Artiodactyla</taxon>
        <taxon>Ruminantia</taxon>
        <taxon>Pecora</taxon>
        <taxon>Cervidae</taxon>
        <taxon>Odocoileinae</taxon>
        <taxon>Rangifer</taxon>
    </lineage>
</organism>
<gene>
    <name evidence="1" type="ORF">MRATA1EN22A_LOCUS8559</name>
</gene>
<evidence type="ECO:0000313" key="2">
    <source>
        <dbReference type="Proteomes" id="UP001162501"/>
    </source>
</evidence>
<reference evidence="1" key="1">
    <citation type="submission" date="2023-05" db="EMBL/GenBank/DDBJ databases">
        <authorList>
            <consortium name="ELIXIR-Norway"/>
        </authorList>
    </citation>
    <scope>NUCLEOTIDE SEQUENCE</scope>
</reference>
<accession>A0AC59YNT2</accession>
<evidence type="ECO:0000313" key="1">
    <source>
        <dbReference type="EMBL" id="CAM9865055.1"/>
    </source>
</evidence>
<name>A0AC59YNT2_RANTA</name>
<reference evidence="1" key="2">
    <citation type="submission" date="2025-03" db="EMBL/GenBank/DDBJ databases">
        <authorList>
            <consortium name="ELIXIR-Norway"/>
            <consortium name="Elixir Norway"/>
        </authorList>
    </citation>
    <scope>NUCLEOTIDE SEQUENCE</scope>
</reference>
<proteinExistence type="predicted"/>
<sequence>MRGRAPPPATPARPLADAGPNDSLVGKMSGRGRRGRASRWDRARSKTRELFSSTRTEEYQGKEGTETQQDPVVPSKRQVSYRVPGDSHQMWLS</sequence>
<dbReference type="EMBL" id="OX596103">
    <property type="protein sequence ID" value="CAM9865055.1"/>
    <property type="molecule type" value="Genomic_DNA"/>
</dbReference>
<dbReference type="Proteomes" id="UP001162501">
    <property type="component" value="Chromosome 19"/>
</dbReference>